<sequence length="115" mass="13414">MKRYSIISGLLLMLLLGSYLVYMVYIKQPVVKPSVVYQHKYDEKVHFNIKFIILEKTNDVDVLQTIKIQGIDVLDVLVVEEISNKKPREILMSKIGELPLEELEEGKEYSITDNW</sequence>
<accession>A0ABW4LLV2</accession>
<dbReference type="Proteomes" id="UP001597214">
    <property type="component" value="Unassembled WGS sequence"/>
</dbReference>
<evidence type="ECO:0000313" key="3">
    <source>
        <dbReference type="Proteomes" id="UP001597214"/>
    </source>
</evidence>
<proteinExistence type="predicted"/>
<evidence type="ECO:0000256" key="1">
    <source>
        <dbReference type="SAM" id="Phobius"/>
    </source>
</evidence>
<protein>
    <recommendedName>
        <fullName evidence="4">DUF3139 domain-containing protein</fullName>
    </recommendedName>
</protein>
<keyword evidence="1" id="KW-0812">Transmembrane</keyword>
<gene>
    <name evidence="2" type="ORF">ACFSCX_05865</name>
</gene>
<evidence type="ECO:0000313" key="2">
    <source>
        <dbReference type="EMBL" id="MFD1736087.1"/>
    </source>
</evidence>
<comment type="caution">
    <text evidence="2">The sequence shown here is derived from an EMBL/GenBank/DDBJ whole genome shotgun (WGS) entry which is preliminary data.</text>
</comment>
<keyword evidence="1" id="KW-0472">Membrane</keyword>
<keyword evidence="3" id="KW-1185">Reference proteome</keyword>
<keyword evidence="1" id="KW-1133">Transmembrane helix</keyword>
<name>A0ABW4LLV2_9BACI</name>
<dbReference type="RefSeq" id="WP_377927233.1">
    <property type="nucleotide sequence ID" value="NZ_JBHUEM010000005.1"/>
</dbReference>
<feature type="transmembrane region" description="Helical" evidence="1">
    <location>
        <begin position="6"/>
        <end position="25"/>
    </location>
</feature>
<evidence type="ECO:0008006" key="4">
    <source>
        <dbReference type="Google" id="ProtNLM"/>
    </source>
</evidence>
<dbReference type="EMBL" id="JBHUEM010000005">
    <property type="protein sequence ID" value="MFD1736087.1"/>
    <property type="molecule type" value="Genomic_DNA"/>
</dbReference>
<organism evidence="2 3">
    <name type="scientific">Bacillus salitolerans</name>
    <dbReference type="NCBI Taxonomy" id="1437434"/>
    <lineage>
        <taxon>Bacteria</taxon>
        <taxon>Bacillati</taxon>
        <taxon>Bacillota</taxon>
        <taxon>Bacilli</taxon>
        <taxon>Bacillales</taxon>
        <taxon>Bacillaceae</taxon>
        <taxon>Bacillus</taxon>
    </lineage>
</organism>
<reference evidence="3" key="1">
    <citation type="journal article" date="2019" name="Int. J. Syst. Evol. Microbiol.">
        <title>The Global Catalogue of Microorganisms (GCM) 10K type strain sequencing project: providing services to taxonomists for standard genome sequencing and annotation.</title>
        <authorList>
            <consortium name="The Broad Institute Genomics Platform"/>
            <consortium name="The Broad Institute Genome Sequencing Center for Infectious Disease"/>
            <person name="Wu L."/>
            <person name="Ma J."/>
        </authorList>
    </citation>
    <scope>NUCLEOTIDE SEQUENCE [LARGE SCALE GENOMIC DNA]</scope>
    <source>
        <strain evidence="3">CCUG 49339</strain>
    </source>
</reference>